<dbReference type="Gene3D" id="3.40.50.2300">
    <property type="match status" value="1"/>
</dbReference>
<reference evidence="2 3" key="1">
    <citation type="submission" date="2018-09" db="EMBL/GenBank/DDBJ databases">
        <title>Alcanivorax profundi sp. nov., isolated from 1000 m-depth seawater of the Mariana Trench.</title>
        <authorList>
            <person name="Liu J."/>
        </authorList>
    </citation>
    <scope>NUCLEOTIDE SEQUENCE [LARGE SCALE GENOMIC DNA]</scope>
    <source>
        <strain evidence="2 3">MTEO17</strain>
    </source>
</reference>
<evidence type="ECO:0000313" key="3">
    <source>
        <dbReference type="Proteomes" id="UP000283734"/>
    </source>
</evidence>
<dbReference type="Gene3D" id="3.40.50.300">
    <property type="entry name" value="P-loop containing nucleotide triphosphate hydrolases"/>
    <property type="match status" value="1"/>
</dbReference>
<protein>
    <recommendedName>
        <fullName evidence="1">Pilus assembly protein TadZ N-terminal domain-containing protein</fullName>
    </recommendedName>
</protein>
<evidence type="ECO:0000259" key="1">
    <source>
        <dbReference type="Pfam" id="PF16968"/>
    </source>
</evidence>
<dbReference type="InterPro" id="IPR027417">
    <property type="entry name" value="P-loop_NTPase"/>
</dbReference>
<organism evidence="2 3">
    <name type="scientific">Alcanivorax profundi</name>
    <dbReference type="NCBI Taxonomy" id="2338368"/>
    <lineage>
        <taxon>Bacteria</taxon>
        <taxon>Pseudomonadati</taxon>
        <taxon>Pseudomonadota</taxon>
        <taxon>Gammaproteobacteria</taxon>
        <taxon>Oceanospirillales</taxon>
        <taxon>Alcanivoracaceae</taxon>
        <taxon>Alcanivorax</taxon>
    </lineage>
</organism>
<accession>A0A418XZ75</accession>
<dbReference type="InterPro" id="IPR011006">
    <property type="entry name" value="CheY-like_superfamily"/>
</dbReference>
<sequence>MSDHDIVLSVVDDNGLETWLERVVEEPFRLEQVSRTDLTRVLRLLEATTAHVVMVEISEADMDQSLAIITALTSARPWVTVITVCGRANQDLLLQAMRAGARDCFVAGSDASDIRERLRRHQLLRVGHYDDQVRATHSNLVLVASASDTVDTRFLAQNVALGLNQLFPDQRCLAIDTQPSGRSIFYLDIHNEYTLENLLASPETLDETLIGTALEEYRPGLRLLAGGLRRDELEGDRSADLFIALNHLMQMFDRIVINVGTLQSRHWVRALGIHARHLLIAMHPLVDQAHVVRSLGSEWRAHLGKESRVSLVVDGIDTHVPPSLDELAETAGMPVLAGLPMDWRHRLLAMNTGLPVQEQAPRCHYARSLQTLVGKLELSQDEVVEQSWWQRLRGKR</sequence>
<dbReference type="EMBL" id="QYYA01000002">
    <property type="protein sequence ID" value="RJG18325.1"/>
    <property type="molecule type" value="Genomic_DNA"/>
</dbReference>
<dbReference type="RefSeq" id="WP_022985737.1">
    <property type="nucleotide sequence ID" value="NZ_CAXGPP010000005.1"/>
</dbReference>
<gene>
    <name evidence="2" type="ORF">D4A39_07585</name>
</gene>
<dbReference type="Proteomes" id="UP000283734">
    <property type="component" value="Unassembled WGS sequence"/>
</dbReference>
<dbReference type="SUPFAM" id="SSF52172">
    <property type="entry name" value="CheY-like"/>
    <property type="match status" value="1"/>
</dbReference>
<keyword evidence="3" id="KW-1185">Reference proteome</keyword>
<dbReference type="AlphaFoldDB" id="A0A418XZ75"/>
<name>A0A418XZ75_9GAMM</name>
<dbReference type="InterPro" id="IPR031580">
    <property type="entry name" value="TadZ_N"/>
</dbReference>
<comment type="caution">
    <text evidence="2">The sequence shown here is derived from an EMBL/GenBank/DDBJ whole genome shotgun (WGS) entry which is preliminary data.</text>
</comment>
<dbReference type="OrthoDB" id="5813333at2"/>
<dbReference type="Pfam" id="PF16968">
    <property type="entry name" value="TadZ_N"/>
    <property type="match status" value="1"/>
</dbReference>
<proteinExistence type="predicted"/>
<dbReference type="SUPFAM" id="SSF52540">
    <property type="entry name" value="P-loop containing nucleoside triphosphate hydrolases"/>
    <property type="match status" value="1"/>
</dbReference>
<evidence type="ECO:0000313" key="2">
    <source>
        <dbReference type="EMBL" id="RJG18325.1"/>
    </source>
</evidence>
<feature type="domain" description="Pilus assembly protein TadZ N-terminal" evidence="1">
    <location>
        <begin position="19"/>
        <end position="120"/>
    </location>
</feature>